<proteinExistence type="predicted"/>
<evidence type="ECO:0000256" key="3">
    <source>
        <dbReference type="ARBA" id="ARBA00012485"/>
    </source>
</evidence>
<feature type="domain" description="HECT" evidence="8">
    <location>
        <begin position="476"/>
        <end position="794"/>
    </location>
</feature>
<evidence type="ECO:0000313" key="9">
    <source>
        <dbReference type="EMBL" id="TMW92741.1"/>
    </source>
</evidence>
<dbReference type="PROSITE" id="PS50237">
    <property type="entry name" value="HECT"/>
    <property type="match status" value="1"/>
</dbReference>
<dbReference type="InterPro" id="IPR050409">
    <property type="entry name" value="E3_ubiq-protein_ligase"/>
</dbReference>
<dbReference type="EC" id="2.3.2.26" evidence="3"/>
<dbReference type="InterPro" id="IPR019956">
    <property type="entry name" value="Ubiquitin_dom"/>
</dbReference>
<dbReference type="GO" id="GO:0000209">
    <property type="term" value="P:protein polyubiquitination"/>
    <property type="evidence" value="ECO:0007669"/>
    <property type="project" value="TreeGrafter"/>
</dbReference>
<dbReference type="AlphaFoldDB" id="A0A6N2BI80"/>
<dbReference type="InterPro" id="IPR000569">
    <property type="entry name" value="HECT_dom"/>
</dbReference>
<dbReference type="PRINTS" id="PR00348">
    <property type="entry name" value="UBIQUITIN"/>
</dbReference>
<dbReference type="InterPro" id="IPR035983">
    <property type="entry name" value="Hect_E3_ubiquitin_ligase"/>
</dbReference>
<gene>
    <name evidence="9" type="ORF">EJD97_012621</name>
</gene>
<sequence length="794" mass="91189">MNRIQFFVRLFSGGKTLVVQADSTDRVEVIHEKISLMTGIPTSVQRLIYQGKQLRVDQTIADCGINMESNLQLVGRLRSTKYSHAWKLMNELSSLIWGFCKSEFYLIQNDKDHLQDVLIQNLIMIPRDIDEASEYLEIFISSSVPAALVMLYTSSYLDNKFVADKCIRQIINSFDSESLTPMYSTYAIILEFCKSLREAGIEDDLYIFCRSSLRDIIDLVGIARCEADTNKFISLQDVLPFVREIAVKLHHNLYLTMGSTPLSLSCSLVHDFAAFMFPVRKAIWFQVPFGSTITFPLMENDTGDAEYYRESIKWLYCSFSGLLEATLSSLGLLETRLGLKEEVEDVPVVQWWSLYLTLLKELNNISKLYTGMENVFWQKMRQVKASLCFLVVKFATKLEDYGWLFEHKDVLNFEGRRHLAIMMLPEVIDGGGLYSMFIDRSQLLKSSFEYIITATRKNLHGCLFIKFKHEEATGPGVLREWFLLVCQAMFNPQNALFVACPNDRRRYFPNSASKVKPLHLDYFWFSGRMIALTLMHKIQIGIVFDRTFYLQLAGKDITLEDVRDADPPFYKSCKEILEMDPEMLDGDNLGLRFICEVESLGSKKEIELCPNGKDTIVDSKNRDEYINLLIEHYFVTSVADQVACFANGFADVTITSEHQPFFRCLNLEELDLMLDGSGNDISVEDWKAHTDYSGYNKGDCQISWFWKIVECMSVEQRNVLLFFWTSIKFLPPDGFAGLGSRLKIHKSSAPSDHLPTSQTCFYSLRFPPYKSESIMQDRLHMITQEHIGCSFGSS</sequence>
<dbReference type="SMART" id="SM00213">
    <property type="entry name" value="UBQ"/>
    <property type="match status" value="1"/>
</dbReference>
<dbReference type="SMART" id="SM00119">
    <property type="entry name" value="HECTc"/>
    <property type="match status" value="1"/>
</dbReference>
<dbReference type="CDD" id="cd00078">
    <property type="entry name" value="HECTc"/>
    <property type="match status" value="1"/>
</dbReference>
<dbReference type="PROSITE" id="PS50053">
    <property type="entry name" value="UBIQUITIN_2"/>
    <property type="match status" value="1"/>
</dbReference>
<dbReference type="SUPFAM" id="SSF54236">
    <property type="entry name" value="Ubiquitin-like"/>
    <property type="match status" value="1"/>
</dbReference>
<comment type="caution">
    <text evidence="9">The sequence shown here is derived from an EMBL/GenBank/DDBJ whole genome shotgun (WGS) entry which is preliminary data.</text>
</comment>
<dbReference type="Gene3D" id="3.10.20.90">
    <property type="entry name" value="Phosphatidylinositol 3-kinase Catalytic Subunit, Chain A, domain 1"/>
    <property type="match status" value="1"/>
</dbReference>
<evidence type="ECO:0000256" key="4">
    <source>
        <dbReference type="ARBA" id="ARBA00022679"/>
    </source>
</evidence>
<evidence type="ECO:0000256" key="5">
    <source>
        <dbReference type="ARBA" id="ARBA00022786"/>
    </source>
</evidence>
<accession>A0A6N2BI80</accession>
<dbReference type="GO" id="GO:0061630">
    <property type="term" value="F:ubiquitin protein ligase activity"/>
    <property type="evidence" value="ECO:0007669"/>
    <property type="project" value="UniProtKB-EC"/>
</dbReference>
<evidence type="ECO:0000256" key="2">
    <source>
        <dbReference type="ARBA" id="ARBA00004906"/>
    </source>
</evidence>
<dbReference type="FunFam" id="3.30.2410.10:FF:000020">
    <property type="entry name" value="E3 ubiquitin-protein ligase UPL5"/>
    <property type="match status" value="1"/>
</dbReference>
<evidence type="ECO:0000259" key="7">
    <source>
        <dbReference type="PROSITE" id="PS50053"/>
    </source>
</evidence>
<dbReference type="GO" id="GO:0006511">
    <property type="term" value="P:ubiquitin-dependent protein catabolic process"/>
    <property type="evidence" value="ECO:0007669"/>
    <property type="project" value="TreeGrafter"/>
</dbReference>
<dbReference type="Pfam" id="PF00632">
    <property type="entry name" value="HECT"/>
    <property type="match status" value="1"/>
</dbReference>
<keyword evidence="5 6" id="KW-0833">Ubl conjugation pathway</keyword>
<dbReference type="GO" id="GO:0005737">
    <property type="term" value="C:cytoplasm"/>
    <property type="evidence" value="ECO:0007669"/>
    <property type="project" value="TreeGrafter"/>
</dbReference>
<feature type="domain" description="Ubiquitin-like" evidence="7">
    <location>
        <begin position="4"/>
        <end position="80"/>
    </location>
</feature>
<dbReference type="Gene3D" id="3.30.2160.10">
    <property type="entry name" value="Hect, E3 ligase catalytic domain"/>
    <property type="match status" value="1"/>
</dbReference>
<dbReference type="EMBL" id="RXGB01003224">
    <property type="protein sequence ID" value="TMW92741.1"/>
    <property type="molecule type" value="Genomic_DNA"/>
</dbReference>
<name>A0A6N2BI80_SOLCI</name>
<dbReference type="InterPro" id="IPR029071">
    <property type="entry name" value="Ubiquitin-like_domsf"/>
</dbReference>
<dbReference type="SUPFAM" id="SSF56204">
    <property type="entry name" value="Hect, E3 ligase catalytic domain"/>
    <property type="match status" value="1"/>
</dbReference>
<dbReference type="PANTHER" id="PTHR11254">
    <property type="entry name" value="HECT DOMAIN UBIQUITIN-PROTEIN LIGASE"/>
    <property type="match status" value="1"/>
</dbReference>
<reference evidence="9" key="1">
    <citation type="submission" date="2019-05" db="EMBL/GenBank/DDBJ databases">
        <title>The de novo reference genome and transcriptome assemblies of the wild tomato species Solanum chilense.</title>
        <authorList>
            <person name="Stam R."/>
            <person name="Nosenko T."/>
            <person name="Hoerger A.C."/>
            <person name="Stephan W."/>
            <person name="Seidel M.A."/>
            <person name="Kuhn J.M.M."/>
            <person name="Haberer G."/>
            <person name="Tellier A."/>
        </authorList>
    </citation>
    <scope>NUCLEOTIDE SEQUENCE</scope>
    <source>
        <tissue evidence="9">Mature leaves</tissue>
    </source>
</reference>
<keyword evidence="4" id="KW-0808">Transferase</keyword>
<evidence type="ECO:0000256" key="6">
    <source>
        <dbReference type="PROSITE-ProRule" id="PRU00104"/>
    </source>
</evidence>
<dbReference type="InterPro" id="IPR000626">
    <property type="entry name" value="Ubiquitin-like_dom"/>
</dbReference>
<dbReference type="Gene3D" id="3.90.1750.10">
    <property type="entry name" value="Hect, E3 ligase catalytic domains"/>
    <property type="match status" value="1"/>
</dbReference>
<organism evidence="9">
    <name type="scientific">Solanum chilense</name>
    <name type="common">Tomato</name>
    <name type="synonym">Lycopersicon chilense</name>
    <dbReference type="NCBI Taxonomy" id="4083"/>
    <lineage>
        <taxon>Eukaryota</taxon>
        <taxon>Viridiplantae</taxon>
        <taxon>Streptophyta</taxon>
        <taxon>Embryophyta</taxon>
        <taxon>Tracheophyta</taxon>
        <taxon>Spermatophyta</taxon>
        <taxon>Magnoliopsida</taxon>
        <taxon>eudicotyledons</taxon>
        <taxon>Gunneridae</taxon>
        <taxon>Pentapetalae</taxon>
        <taxon>asterids</taxon>
        <taxon>lamiids</taxon>
        <taxon>Solanales</taxon>
        <taxon>Solanaceae</taxon>
        <taxon>Solanoideae</taxon>
        <taxon>Solaneae</taxon>
        <taxon>Solanum</taxon>
        <taxon>Solanum subgen. Lycopersicon</taxon>
    </lineage>
</organism>
<comment type="catalytic activity">
    <reaction evidence="1">
        <text>S-ubiquitinyl-[E2 ubiquitin-conjugating enzyme]-L-cysteine + [acceptor protein]-L-lysine = [E2 ubiquitin-conjugating enzyme]-L-cysteine + N(6)-ubiquitinyl-[acceptor protein]-L-lysine.</text>
        <dbReference type="EC" id="2.3.2.26"/>
    </reaction>
</comment>
<feature type="active site" description="Glycyl thioester intermediate" evidence="6">
    <location>
        <position position="760"/>
    </location>
</feature>
<dbReference type="Pfam" id="PF00240">
    <property type="entry name" value="ubiquitin"/>
    <property type="match status" value="1"/>
</dbReference>
<dbReference type="Gene3D" id="3.30.2410.10">
    <property type="entry name" value="Hect, E3 ligase catalytic domain"/>
    <property type="match status" value="1"/>
</dbReference>
<protein>
    <recommendedName>
        <fullName evidence="3">HECT-type E3 ubiquitin transferase</fullName>
        <ecNumber evidence="3">2.3.2.26</ecNumber>
    </recommendedName>
</protein>
<dbReference type="PANTHER" id="PTHR11254:SF418">
    <property type="entry name" value="E3 UBIQUITIN-PROTEIN LIGASE UPL5-LIKE"/>
    <property type="match status" value="1"/>
</dbReference>
<comment type="pathway">
    <text evidence="2">Protein modification; protein ubiquitination.</text>
</comment>
<evidence type="ECO:0000256" key="1">
    <source>
        <dbReference type="ARBA" id="ARBA00000885"/>
    </source>
</evidence>
<evidence type="ECO:0000259" key="8">
    <source>
        <dbReference type="PROSITE" id="PS50237"/>
    </source>
</evidence>